<dbReference type="STRING" id="268505.A0A2A9PDR8"/>
<keyword evidence="1" id="KW-1133">Transmembrane helix</keyword>
<keyword evidence="3" id="KW-1185">Reference proteome</keyword>
<dbReference type="AlphaFoldDB" id="A0A2A9PDR8"/>
<feature type="transmembrane region" description="Helical" evidence="1">
    <location>
        <begin position="259"/>
        <end position="278"/>
    </location>
</feature>
<evidence type="ECO:0000313" key="2">
    <source>
        <dbReference type="EMBL" id="PFH59047.1"/>
    </source>
</evidence>
<keyword evidence="1" id="KW-0472">Membrane</keyword>
<protein>
    <recommendedName>
        <fullName evidence="4">DUF1275 domain protein</fullName>
    </recommendedName>
</protein>
<dbReference type="InterPro" id="IPR010699">
    <property type="entry name" value="DUF1275"/>
</dbReference>
<comment type="caution">
    <text evidence="2">The sequence shown here is derived from an EMBL/GenBank/DDBJ whole genome shotgun (WGS) entry which is preliminary data.</text>
</comment>
<reference evidence="2 3" key="2">
    <citation type="journal article" date="2017" name="Sci. Rep.">
        <title>Ant-infecting Ophiocordyceps genomes reveal a high diversity of potential behavioral manipulation genes and a possible major role for enterotoxins.</title>
        <authorList>
            <person name="de Bekker C."/>
            <person name="Ohm R.A."/>
            <person name="Evans H.C."/>
            <person name="Brachmann A."/>
            <person name="Hughes D.P."/>
        </authorList>
    </citation>
    <scope>NUCLEOTIDE SEQUENCE [LARGE SCALE GENOMIC DNA]</scope>
    <source>
        <strain evidence="2 3">SC16a</strain>
    </source>
</reference>
<organism evidence="2 3">
    <name type="scientific">Ophiocordyceps unilateralis</name>
    <name type="common">Zombie-ant fungus</name>
    <name type="synonym">Torrubia unilateralis</name>
    <dbReference type="NCBI Taxonomy" id="268505"/>
    <lineage>
        <taxon>Eukaryota</taxon>
        <taxon>Fungi</taxon>
        <taxon>Dikarya</taxon>
        <taxon>Ascomycota</taxon>
        <taxon>Pezizomycotina</taxon>
        <taxon>Sordariomycetes</taxon>
        <taxon>Hypocreomycetidae</taxon>
        <taxon>Hypocreales</taxon>
        <taxon>Ophiocordycipitaceae</taxon>
        <taxon>Ophiocordyceps</taxon>
    </lineage>
</organism>
<evidence type="ECO:0000313" key="3">
    <source>
        <dbReference type="Proteomes" id="UP000037136"/>
    </source>
</evidence>
<evidence type="ECO:0008006" key="4">
    <source>
        <dbReference type="Google" id="ProtNLM"/>
    </source>
</evidence>
<sequence>MFCHLPLRIAKHDTTAGEKNSRTPEPVPQEISSEASAGSYWPVVAVPERGRLLSHFTEDVRSSLFAEAQLVLLTFCTGIQDVTTFLDYHCFASNQTGNTVFLCIALIISKIESETFVTANIGMSLGVFLGAGWLTGQLSHAIGPRKRWWLVLSNLVQTVFVFGVAGIQYRYGNADRGPVALGVVALLAFAAGSQVVQSRSLRMTEISTAMATAAWVDLVIDPKLFVLHNRPRNRRVAFLAALAVGSLIGAVVYRQVGSAAVMAVSGAGKLLVTVLFLFSPAEMQRRTEAV</sequence>
<feature type="transmembrane region" description="Helical" evidence="1">
    <location>
        <begin position="148"/>
        <end position="171"/>
    </location>
</feature>
<evidence type="ECO:0000256" key="1">
    <source>
        <dbReference type="SAM" id="Phobius"/>
    </source>
</evidence>
<name>A0A2A9PDR8_OPHUN</name>
<feature type="transmembrane region" description="Helical" evidence="1">
    <location>
        <begin position="116"/>
        <end position="136"/>
    </location>
</feature>
<dbReference type="EMBL" id="LAZP02000231">
    <property type="protein sequence ID" value="PFH59047.1"/>
    <property type="molecule type" value="Genomic_DNA"/>
</dbReference>
<accession>A0A2A9PDR8</accession>
<feature type="transmembrane region" description="Helical" evidence="1">
    <location>
        <begin position="236"/>
        <end position="253"/>
    </location>
</feature>
<reference evidence="2 3" key="1">
    <citation type="journal article" date="2015" name="BMC Genomics">
        <title>Gene expression during zombie ant biting behavior reflects the complexity underlying fungal parasitic behavioral manipulation.</title>
        <authorList>
            <person name="de Bekker C."/>
            <person name="Ohm R.A."/>
            <person name="Loreto R.G."/>
            <person name="Sebastian A."/>
            <person name="Albert I."/>
            <person name="Merrow M."/>
            <person name="Brachmann A."/>
            <person name="Hughes D.P."/>
        </authorList>
    </citation>
    <scope>NUCLEOTIDE SEQUENCE [LARGE SCALE GENOMIC DNA]</scope>
    <source>
        <strain evidence="2 3">SC16a</strain>
    </source>
</reference>
<dbReference type="OrthoDB" id="5223589at2759"/>
<dbReference type="Proteomes" id="UP000037136">
    <property type="component" value="Unassembled WGS sequence"/>
</dbReference>
<dbReference type="Pfam" id="PF06912">
    <property type="entry name" value="DUF1275"/>
    <property type="match status" value="1"/>
</dbReference>
<dbReference type="PANTHER" id="PTHR37488:SF2">
    <property type="entry name" value="DUF1275 DOMAIN-CONTAINING PROTEIN"/>
    <property type="match status" value="1"/>
</dbReference>
<proteinExistence type="predicted"/>
<feature type="transmembrane region" description="Helical" evidence="1">
    <location>
        <begin position="177"/>
        <end position="196"/>
    </location>
</feature>
<dbReference type="PANTHER" id="PTHR37488">
    <property type="entry name" value="DUF1275 DOMAIN-CONTAINING PROTEIN"/>
    <property type="match status" value="1"/>
</dbReference>
<gene>
    <name evidence="2" type="ORF">XA68_12885</name>
</gene>
<keyword evidence="1" id="KW-0812">Transmembrane</keyword>